<keyword evidence="3" id="KW-1185">Reference proteome</keyword>
<organism evidence="2 3">
    <name type="scientific">Aspergillus tamarii</name>
    <dbReference type="NCBI Taxonomy" id="41984"/>
    <lineage>
        <taxon>Eukaryota</taxon>
        <taxon>Fungi</taxon>
        <taxon>Dikarya</taxon>
        <taxon>Ascomycota</taxon>
        <taxon>Pezizomycotina</taxon>
        <taxon>Eurotiomycetes</taxon>
        <taxon>Eurotiomycetidae</taxon>
        <taxon>Eurotiales</taxon>
        <taxon>Aspergillaceae</taxon>
        <taxon>Aspergillus</taxon>
        <taxon>Aspergillus subgen. Circumdati</taxon>
    </lineage>
</organism>
<dbReference type="EMBL" id="ML738602">
    <property type="protein sequence ID" value="KAE8165153.1"/>
    <property type="molecule type" value="Genomic_DNA"/>
</dbReference>
<proteinExistence type="predicted"/>
<evidence type="ECO:0000313" key="2">
    <source>
        <dbReference type="EMBL" id="KAE8165153.1"/>
    </source>
</evidence>
<dbReference type="OrthoDB" id="5402146at2759"/>
<evidence type="ECO:0000313" key="3">
    <source>
        <dbReference type="Proteomes" id="UP000326950"/>
    </source>
</evidence>
<feature type="chain" id="PRO_5025019400" evidence="1">
    <location>
        <begin position="20"/>
        <end position="147"/>
    </location>
</feature>
<keyword evidence="1" id="KW-0732">Signal</keyword>
<feature type="signal peptide" evidence="1">
    <location>
        <begin position="1"/>
        <end position="19"/>
    </location>
</feature>
<dbReference type="Proteomes" id="UP000326950">
    <property type="component" value="Unassembled WGS sequence"/>
</dbReference>
<accession>A0A5N6V316</accession>
<sequence>MRLIQVLALGAGLVMQAKAYDITIYDNVWNCQANDNSKYRIYTGNSDQCINVWDVPPSDAECSLYTDGGFGGPVACPKDYNFLGDSVFFNDLHTQVAGTNDCWSCEFFSASNCEVPVYNGVSNLKCQSWGGDGIWSFKCGPSKTIGC</sequence>
<dbReference type="AlphaFoldDB" id="A0A5N6V316"/>
<reference evidence="2 3" key="1">
    <citation type="submission" date="2019-04" db="EMBL/GenBank/DDBJ databases">
        <title>Friends and foes A comparative genomics study of 23 Aspergillus species from section Flavi.</title>
        <authorList>
            <consortium name="DOE Joint Genome Institute"/>
            <person name="Kjaerbolling I."/>
            <person name="Vesth T."/>
            <person name="Frisvad J.C."/>
            <person name="Nybo J.L."/>
            <person name="Theobald S."/>
            <person name="Kildgaard S."/>
            <person name="Isbrandt T."/>
            <person name="Kuo A."/>
            <person name="Sato A."/>
            <person name="Lyhne E.K."/>
            <person name="Kogle M.E."/>
            <person name="Wiebenga A."/>
            <person name="Kun R.S."/>
            <person name="Lubbers R.J."/>
            <person name="Makela M.R."/>
            <person name="Barry K."/>
            <person name="Chovatia M."/>
            <person name="Clum A."/>
            <person name="Daum C."/>
            <person name="Haridas S."/>
            <person name="He G."/>
            <person name="LaButti K."/>
            <person name="Lipzen A."/>
            <person name="Mondo S."/>
            <person name="Riley R."/>
            <person name="Salamov A."/>
            <person name="Simmons B.A."/>
            <person name="Magnuson J.K."/>
            <person name="Henrissat B."/>
            <person name="Mortensen U.H."/>
            <person name="Larsen T.O."/>
            <person name="Devries R.P."/>
            <person name="Grigoriev I.V."/>
            <person name="Machida M."/>
            <person name="Baker S.E."/>
            <person name="Andersen M.R."/>
        </authorList>
    </citation>
    <scope>NUCLEOTIDE SEQUENCE [LARGE SCALE GENOMIC DNA]</scope>
    <source>
        <strain evidence="2 3">CBS 117626</strain>
    </source>
</reference>
<evidence type="ECO:0000256" key="1">
    <source>
        <dbReference type="SAM" id="SignalP"/>
    </source>
</evidence>
<protein>
    <submittedName>
        <fullName evidence="2">Uncharacterized protein</fullName>
    </submittedName>
</protein>
<gene>
    <name evidence="2" type="ORF">BDV40DRAFT_297743</name>
</gene>
<name>A0A5N6V316_ASPTM</name>